<dbReference type="GO" id="GO:0043565">
    <property type="term" value="F:sequence-specific DNA binding"/>
    <property type="evidence" value="ECO:0007669"/>
    <property type="project" value="InterPro"/>
</dbReference>
<evidence type="ECO:0000256" key="1">
    <source>
        <dbReference type="ARBA" id="ARBA00005562"/>
    </source>
</evidence>
<comment type="similarity">
    <text evidence="1">Belongs to the ETS family.</text>
</comment>
<comment type="caution">
    <text evidence="3">The sequence shown here is derived from an EMBL/GenBank/DDBJ whole genome shotgun (WGS) entry which is preliminary data.</text>
</comment>
<organism evidence="3">
    <name type="scientific">Tetraodon nigroviridis</name>
    <name type="common">Spotted green pufferfish</name>
    <name type="synonym">Chelonodon nigroviridis</name>
    <dbReference type="NCBI Taxonomy" id="99883"/>
    <lineage>
        <taxon>Eukaryota</taxon>
        <taxon>Metazoa</taxon>
        <taxon>Chordata</taxon>
        <taxon>Craniata</taxon>
        <taxon>Vertebrata</taxon>
        <taxon>Euteleostomi</taxon>
        <taxon>Actinopterygii</taxon>
        <taxon>Neopterygii</taxon>
        <taxon>Teleostei</taxon>
        <taxon>Neoteleostei</taxon>
        <taxon>Acanthomorphata</taxon>
        <taxon>Eupercaria</taxon>
        <taxon>Tetraodontiformes</taxon>
        <taxon>Tetradontoidea</taxon>
        <taxon>Tetraodontidae</taxon>
        <taxon>Tetraodon</taxon>
    </lineage>
</organism>
<reference evidence="3" key="2">
    <citation type="submission" date="2004-02" db="EMBL/GenBank/DDBJ databases">
        <authorList>
            <consortium name="Genoscope"/>
            <consortium name="Whitehead Institute Centre for Genome Research"/>
        </authorList>
    </citation>
    <scope>NUCLEOTIDE SEQUENCE</scope>
</reference>
<accession>Q4RCK2</accession>
<dbReference type="HOGENOM" id="CLU_099695_3_0_1"/>
<dbReference type="Gene3D" id="1.10.10.10">
    <property type="entry name" value="Winged helix-like DNA-binding domain superfamily/Winged helix DNA-binding domain"/>
    <property type="match status" value="1"/>
</dbReference>
<dbReference type="InterPro" id="IPR000418">
    <property type="entry name" value="Ets_dom"/>
</dbReference>
<dbReference type="KEGG" id="tng:GSTEN00038160G001"/>
<dbReference type="InterPro" id="IPR036388">
    <property type="entry name" value="WH-like_DNA-bd_sf"/>
</dbReference>
<dbReference type="EMBL" id="CAAE01018717">
    <property type="protein sequence ID" value="CAG13881.1"/>
    <property type="molecule type" value="Genomic_DNA"/>
</dbReference>
<feature type="non-terminal residue" evidence="3">
    <location>
        <position position="36"/>
    </location>
</feature>
<reference evidence="3" key="1">
    <citation type="journal article" date="2004" name="Nature">
        <title>Genome duplication in the teleost fish Tetraodon nigroviridis reveals the early vertebrate proto-karyotype.</title>
        <authorList>
            <person name="Jaillon O."/>
            <person name="Aury J.-M."/>
            <person name="Brunet F."/>
            <person name="Petit J.-L."/>
            <person name="Stange-Thomann N."/>
            <person name="Mauceli E."/>
            <person name="Bouneau L."/>
            <person name="Fischer C."/>
            <person name="Ozouf-Costaz C."/>
            <person name="Bernot A."/>
            <person name="Nicaud S."/>
            <person name="Jaffe D."/>
            <person name="Fisher S."/>
            <person name="Lutfalla G."/>
            <person name="Dossat C."/>
            <person name="Segurens B."/>
            <person name="Dasilva C."/>
            <person name="Salanoubat M."/>
            <person name="Levy M."/>
            <person name="Boudet N."/>
            <person name="Castellano S."/>
            <person name="Anthouard V."/>
            <person name="Jubin C."/>
            <person name="Castelli V."/>
            <person name="Katinka M."/>
            <person name="Vacherie B."/>
            <person name="Biemont C."/>
            <person name="Skalli Z."/>
            <person name="Cattolico L."/>
            <person name="Poulain J."/>
            <person name="De Berardinis V."/>
            <person name="Cruaud C."/>
            <person name="Duprat S."/>
            <person name="Brottier P."/>
            <person name="Coutanceau J.-P."/>
            <person name="Gouzy J."/>
            <person name="Parra G."/>
            <person name="Lardier G."/>
            <person name="Chapple C."/>
            <person name="McKernan K.J."/>
            <person name="McEwan P."/>
            <person name="Bosak S."/>
            <person name="Kellis M."/>
            <person name="Volff J.-N."/>
            <person name="Guigo R."/>
            <person name="Zody M.C."/>
            <person name="Mesirov J."/>
            <person name="Lindblad-Toh K."/>
            <person name="Birren B."/>
            <person name="Nusbaum C."/>
            <person name="Kahn D."/>
            <person name="Robinson-Rechavi M."/>
            <person name="Laudet V."/>
            <person name="Schachter V."/>
            <person name="Quetier F."/>
            <person name="Saurin W."/>
            <person name="Scarpelli C."/>
            <person name="Wincker P."/>
            <person name="Lander E.S."/>
            <person name="Weissenbach J."/>
            <person name="Roest Crollius H."/>
        </authorList>
    </citation>
    <scope>NUCLEOTIDE SEQUENCE [LARGE SCALE GENOMIC DNA]</scope>
</reference>
<protein>
    <submittedName>
        <fullName evidence="3">(spotted green pufferfish) hypothetical protein</fullName>
    </submittedName>
</protein>
<evidence type="ECO:0000259" key="2">
    <source>
        <dbReference type="PROSITE" id="PS50061"/>
    </source>
</evidence>
<proteinExistence type="inferred from homology"/>
<dbReference type="AlphaFoldDB" id="Q4RCK2"/>
<dbReference type="SUPFAM" id="SSF46785">
    <property type="entry name" value="Winged helix' DNA-binding domain"/>
    <property type="match status" value="1"/>
</dbReference>
<evidence type="ECO:0000313" key="3">
    <source>
        <dbReference type="EMBL" id="CAG13881.1"/>
    </source>
</evidence>
<dbReference type="PROSITE" id="PS50061">
    <property type="entry name" value="ETS_DOMAIN_3"/>
    <property type="match status" value="1"/>
</dbReference>
<feature type="non-terminal residue" evidence="3">
    <location>
        <position position="1"/>
    </location>
</feature>
<gene>
    <name evidence="3" type="ORF">GSTENG00038160001</name>
</gene>
<name>Q4RCK2_TETNG</name>
<sequence>RYYYNKRILHKTKGKRFTYKFNFSKVVLVNYPILDM</sequence>
<feature type="domain" description="ETS" evidence="2">
    <location>
        <begin position="1"/>
        <end position="22"/>
    </location>
</feature>
<dbReference type="InterPro" id="IPR036390">
    <property type="entry name" value="WH_DNA-bd_sf"/>
</dbReference>
<dbReference type="GO" id="GO:0003700">
    <property type="term" value="F:DNA-binding transcription factor activity"/>
    <property type="evidence" value="ECO:0007669"/>
    <property type="project" value="InterPro"/>
</dbReference>
<dbReference type="OrthoDB" id="10067219at2759"/>